<dbReference type="AlphaFoldDB" id="X1LTF1"/>
<sequence length="31" mass="3865">LFYAKRRIFKINVVYKKKKEEMGVIDDYKKI</sequence>
<name>X1LTF1_9ZZZZ</name>
<comment type="caution">
    <text evidence="1">The sequence shown here is derived from an EMBL/GenBank/DDBJ whole genome shotgun (WGS) entry which is preliminary data.</text>
</comment>
<dbReference type="EMBL" id="BARV01011530">
    <property type="protein sequence ID" value="GAI09076.1"/>
    <property type="molecule type" value="Genomic_DNA"/>
</dbReference>
<accession>X1LTF1</accession>
<protein>
    <submittedName>
        <fullName evidence="1">Uncharacterized protein</fullName>
    </submittedName>
</protein>
<organism evidence="1">
    <name type="scientific">marine sediment metagenome</name>
    <dbReference type="NCBI Taxonomy" id="412755"/>
    <lineage>
        <taxon>unclassified sequences</taxon>
        <taxon>metagenomes</taxon>
        <taxon>ecological metagenomes</taxon>
    </lineage>
</organism>
<evidence type="ECO:0000313" key="1">
    <source>
        <dbReference type="EMBL" id="GAI09076.1"/>
    </source>
</evidence>
<gene>
    <name evidence="1" type="ORF">S06H3_21821</name>
</gene>
<feature type="non-terminal residue" evidence="1">
    <location>
        <position position="1"/>
    </location>
</feature>
<reference evidence="1" key="1">
    <citation type="journal article" date="2014" name="Front. Microbiol.">
        <title>High frequency of phylogenetically diverse reductive dehalogenase-homologous genes in deep subseafloor sedimentary metagenomes.</title>
        <authorList>
            <person name="Kawai M."/>
            <person name="Futagami T."/>
            <person name="Toyoda A."/>
            <person name="Takaki Y."/>
            <person name="Nishi S."/>
            <person name="Hori S."/>
            <person name="Arai W."/>
            <person name="Tsubouchi T."/>
            <person name="Morono Y."/>
            <person name="Uchiyama I."/>
            <person name="Ito T."/>
            <person name="Fujiyama A."/>
            <person name="Inagaki F."/>
            <person name="Takami H."/>
        </authorList>
    </citation>
    <scope>NUCLEOTIDE SEQUENCE</scope>
    <source>
        <strain evidence="1">Expedition CK06-06</strain>
    </source>
</reference>
<proteinExistence type="predicted"/>